<gene>
    <name evidence="6" type="ORF">EPUL_003443</name>
</gene>
<feature type="compositionally biased region" description="Basic and acidic residues" evidence="4">
    <location>
        <begin position="49"/>
        <end position="61"/>
    </location>
</feature>
<feature type="non-terminal residue" evidence="6">
    <location>
        <position position="269"/>
    </location>
</feature>
<feature type="domain" description="Ribosome recycling factor" evidence="5">
    <location>
        <begin position="96"/>
        <end position="266"/>
    </location>
</feature>
<dbReference type="Proteomes" id="UP000237438">
    <property type="component" value="Unassembled WGS sequence"/>
</dbReference>
<dbReference type="Gene3D" id="1.10.132.20">
    <property type="entry name" value="Ribosome-recycling factor"/>
    <property type="match status" value="1"/>
</dbReference>
<dbReference type="PANTHER" id="PTHR20982:SF3">
    <property type="entry name" value="MITOCHONDRIAL RIBOSOME RECYCLING FACTOR PSEUDO 1"/>
    <property type="match status" value="1"/>
</dbReference>
<dbReference type="GO" id="GO:0043023">
    <property type="term" value="F:ribosomal large subunit binding"/>
    <property type="evidence" value="ECO:0007669"/>
    <property type="project" value="TreeGrafter"/>
</dbReference>
<evidence type="ECO:0000256" key="2">
    <source>
        <dbReference type="ARBA" id="ARBA00022917"/>
    </source>
</evidence>
<dbReference type="Pfam" id="PF01765">
    <property type="entry name" value="RRF"/>
    <property type="match status" value="1"/>
</dbReference>
<dbReference type="EMBL" id="PEDP01001303">
    <property type="protein sequence ID" value="POS83871.1"/>
    <property type="molecule type" value="Genomic_DNA"/>
</dbReference>
<accession>A0A2S4PPA6</accession>
<dbReference type="SUPFAM" id="SSF55194">
    <property type="entry name" value="Ribosome recycling factor, RRF"/>
    <property type="match status" value="1"/>
</dbReference>
<evidence type="ECO:0000313" key="7">
    <source>
        <dbReference type="Proteomes" id="UP000237438"/>
    </source>
</evidence>
<feature type="region of interest" description="Disordered" evidence="4">
    <location>
        <begin position="49"/>
        <end position="79"/>
    </location>
</feature>
<keyword evidence="7" id="KW-1185">Reference proteome</keyword>
<reference evidence="6 7" key="1">
    <citation type="submission" date="2017-10" db="EMBL/GenBank/DDBJ databases">
        <title>Development of genomic resources for the powdery mildew, Erysiphe pulchra.</title>
        <authorList>
            <person name="Wadl P.A."/>
            <person name="Mack B.M."/>
            <person name="Moore G."/>
            <person name="Beltz S.B."/>
        </authorList>
    </citation>
    <scope>NUCLEOTIDE SEQUENCE [LARGE SCALE GENOMIC DNA]</scope>
    <source>
        <strain evidence="6">Cflorida</strain>
    </source>
</reference>
<keyword evidence="2" id="KW-0648">Protein biosynthesis</keyword>
<comment type="similarity">
    <text evidence="1">Belongs to the RRF family.</text>
</comment>
<comment type="caution">
    <text evidence="6">The sequence shown here is derived from an EMBL/GenBank/DDBJ whole genome shotgun (WGS) entry which is preliminary data.</text>
</comment>
<dbReference type="InterPro" id="IPR023584">
    <property type="entry name" value="Ribosome_recyc_fac_dom"/>
</dbReference>
<dbReference type="STRING" id="225359.A0A2S4PPA6"/>
<dbReference type="GO" id="GO:0006412">
    <property type="term" value="P:translation"/>
    <property type="evidence" value="ECO:0007669"/>
    <property type="project" value="UniProtKB-KW"/>
</dbReference>
<evidence type="ECO:0000256" key="4">
    <source>
        <dbReference type="SAM" id="MobiDB-lite"/>
    </source>
</evidence>
<comment type="function">
    <text evidence="3">Necessary for protein synthesis in mitochondria. Functions as a ribosome recycling factor in mitochondria.</text>
</comment>
<dbReference type="Gene3D" id="3.30.1360.40">
    <property type="match status" value="1"/>
</dbReference>
<evidence type="ECO:0000259" key="5">
    <source>
        <dbReference type="Pfam" id="PF01765"/>
    </source>
</evidence>
<dbReference type="GO" id="GO:0005739">
    <property type="term" value="C:mitochondrion"/>
    <property type="evidence" value="ECO:0007669"/>
    <property type="project" value="TreeGrafter"/>
</dbReference>
<dbReference type="PANTHER" id="PTHR20982">
    <property type="entry name" value="RIBOSOME RECYCLING FACTOR"/>
    <property type="match status" value="1"/>
</dbReference>
<evidence type="ECO:0000256" key="1">
    <source>
        <dbReference type="ARBA" id="ARBA00005912"/>
    </source>
</evidence>
<dbReference type="OrthoDB" id="407355at2759"/>
<dbReference type="InterPro" id="IPR036191">
    <property type="entry name" value="RRF_sf"/>
</dbReference>
<dbReference type="AlphaFoldDB" id="A0A2S4PPA6"/>
<proteinExistence type="inferred from homology"/>
<dbReference type="InterPro" id="IPR002661">
    <property type="entry name" value="Ribosome_recyc_fac"/>
</dbReference>
<organism evidence="6 7">
    <name type="scientific">Erysiphe pulchra</name>
    <dbReference type="NCBI Taxonomy" id="225359"/>
    <lineage>
        <taxon>Eukaryota</taxon>
        <taxon>Fungi</taxon>
        <taxon>Dikarya</taxon>
        <taxon>Ascomycota</taxon>
        <taxon>Pezizomycotina</taxon>
        <taxon>Leotiomycetes</taxon>
        <taxon>Erysiphales</taxon>
        <taxon>Erysiphaceae</taxon>
        <taxon>Erysiphe</taxon>
    </lineage>
</organism>
<evidence type="ECO:0000313" key="6">
    <source>
        <dbReference type="EMBL" id="POS83871.1"/>
    </source>
</evidence>
<feature type="compositionally biased region" description="Low complexity" evidence="4">
    <location>
        <begin position="63"/>
        <end position="72"/>
    </location>
</feature>
<feature type="non-terminal residue" evidence="6">
    <location>
        <position position="1"/>
    </location>
</feature>
<name>A0A2S4PPA6_9PEZI</name>
<sequence>VPSLPLSHLPATLIKGKNDSSIYYFQSTKNFSNFPGLFKKKKSSNTLTELDKAQEEEEKIHTTTKTKSTTSTKNDESDPWDFSNLHEGIKERMTWLQSELSKLRAGGGFNPDLLENLRVAVQRGSKKTESLGDLAQIIPKGGRSLTIHVGDKTHVRSIISAIQSAAFLNLQPIQDPQEPTHLNVPIPTPTKESRDLALSTARKVGETAITGVRSTRAITQKKLRNIELKKLARPDDLKKAHKEMEKIVEKGINDIKKTIDVARKAIEQK</sequence>
<protein>
    <recommendedName>
        <fullName evidence="5">Ribosome recycling factor domain-containing protein</fullName>
    </recommendedName>
</protein>
<evidence type="ECO:0000256" key="3">
    <source>
        <dbReference type="ARBA" id="ARBA00024909"/>
    </source>
</evidence>